<sequence>EPPLRPWADAKPTVSIFPPSREQLQDGTASVVCFLNNFYPKEASVKWVVDGSEQRNGIVSSTTDQDSKDNTYSMSSTLMLTKAEYESHSLYACEVTHKTSPTAIVKSFKKDEC</sequence>
<organism evidence="4 5">
    <name type="scientific">Peromyscus maniculatus bairdii</name>
    <name type="common">Prairie deer mouse</name>
    <dbReference type="NCBI Taxonomy" id="230844"/>
    <lineage>
        <taxon>Eukaryota</taxon>
        <taxon>Metazoa</taxon>
        <taxon>Chordata</taxon>
        <taxon>Craniata</taxon>
        <taxon>Vertebrata</taxon>
        <taxon>Euteleostomi</taxon>
        <taxon>Mammalia</taxon>
        <taxon>Eutheria</taxon>
        <taxon>Euarchontoglires</taxon>
        <taxon>Glires</taxon>
        <taxon>Rodentia</taxon>
        <taxon>Myomorpha</taxon>
        <taxon>Muroidea</taxon>
        <taxon>Cricetidae</taxon>
        <taxon>Neotominae</taxon>
        <taxon>Peromyscus</taxon>
    </lineage>
</organism>
<dbReference type="Ensembl" id="ENSPEMT00000040760.1">
    <property type="protein sequence ID" value="ENSPEMP00000037016.1"/>
    <property type="gene ID" value="ENSPEMG00000030073.1"/>
</dbReference>
<evidence type="ECO:0000313" key="5">
    <source>
        <dbReference type="Proteomes" id="UP000694547"/>
    </source>
</evidence>
<dbReference type="InterPro" id="IPR013783">
    <property type="entry name" value="Ig-like_fold"/>
</dbReference>
<dbReference type="FunFam" id="2.60.40.10:FF:000283">
    <property type="entry name" value="Immunoglobulin kappa constant"/>
    <property type="match status" value="1"/>
</dbReference>
<proteinExistence type="predicted"/>
<feature type="domain" description="Ig-like" evidence="3">
    <location>
        <begin position="12"/>
        <end position="109"/>
    </location>
</feature>
<dbReference type="PROSITE" id="PS00290">
    <property type="entry name" value="IG_MHC"/>
    <property type="match status" value="1"/>
</dbReference>
<protein>
    <submittedName>
        <fullName evidence="4">Immunoglobulin kappa constant</fullName>
    </submittedName>
</protein>
<dbReference type="AlphaFoldDB" id="A0A8C8W846"/>
<name>A0A8C8W846_PERMB</name>
<dbReference type="Proteomes" id="UP000694547">
    <property type="component" value="Chromosome 3"/>
</dbReference>
<keyword evidence="2" id="KW-0393">Immunoglobulin domain</keyword>
<dbReference type="PANTHER" id="PTHR23411">
    <property type="entry name" value="TAPASIN"/>
    <property type="match status" value="1"/>
</dbReference>
<keyword evidence="5" id="KW-1185">Reference proteome</keyword>
<reference evidence="4" key="3">
    <citation type="submission" date="2025-09" db="UniProtKB">
        <authorList>
            <consortium name="Ensembl"/>
        </authorList>
    </citation>
    <scope>IDENTIFICATION</scope>
</reference>
<dbReference type="Pfam" id="PF07654">
    <property type="entry name" value="C1-set"/>
    <property type="match status" value="1"/>
</dbReference>
<keyword evidence="1" id="KW-1015">Disulfide bond</keyword>
<evidence type="ECO:0000256" key="1">
    <source>
        <dbReference type="ARBA" id="ARBA00023157"/>
    </source>
</evidence>
<dbReference type="GeneTree" id="ENSGT00940000163478"/>
<dbReference type="InterPro" id="IPR050380">
    <property type="entry name" value="Immune_Resp_Modulators"/>
</dbReference>
<dbReference type="SUPFAM" id="SSF48726">
    <property type="entry name" value="Immunoglobulin"/>
    <property type="match status" value="1"/>
</dbReference>
<accession>A0A8C8W846</accession>
<dbReference type="InterPro" id="IPR003006">
    <property type="entry name" value="Ig/MHC_CS"/>
</dbReference>
<dbReference type="InterPro" id="IPR003597">
    <property type="entry name" value="Ig_C1-set"/>
</dbReference>
<reference evidence="4" key="2">
    <citation type="submission" date="2025-08" db="UniProtKB">
        <authorList>
            <consortium name="Ensembl"/>
        </authorList>
    </citation>
    <scope>IDENTIFICATION</scope>
</reference>
<evidence type="ECO:0000313" key="4">
    <source>
        <dbReference type="Ensembl" id="ENSPEMP00000037016.1"/>
    </source>
</evidence>
<dbReference type="InterPro" id="IPR036179">
    <property type="entry name" value="Ig-like_dom_sf"/>
</dbReference>
<dbReference type="Gene3D" id="2.60.40.10">
    <property type="entry name" value="Immunoglobulins"/>
    <property type="match status" value="1"/>
</dbReference>
<reference evidence="4 5" key="1">
    <citation type="submission" date="2018-10" db="EMBL/GenBank/DDBJ databases">
        <title>Improved assembly of the deer mouse Peromyscus maniculatus genome.</title>
        <authorList>
            <person name="Lassance J.-M."/>
            <person name="Hoekstra H.E."/>
        </authorList>
    </citation>
    <scope>NUCLEOTIDE SEQUENCE [LARGE SCALE GENOMIC DNA]</scope>
</reference>
<evidence type="ECO:0000256" key="2">
    <source>
        <dbReference type="ARBA" id="ARBA00023319"/>
    </source>
</evidence>
<dbReference type="PROSITE" id="PS50835">
    <property type="entry name" value="IG_LIKE"/>
    <property type="match status" value="1"/>
</dbReference>
<dbReference type="CDD" id="cd07699">
    <property type="entry name" value="IgC1_L"/>
    <property type="match status" value="1"/>
</dbReference>
<evidence type="ECO:0000259" key="3">
    <source>
        <dbReference type="PROSITE" id="PS50835"/>
    </source>
</evidence>
<dbReference type="InterPro" id="IPR007110">
    <property type="entry name" value="Ig-like_dom"/>
</dbReference>
<dbReference type="SMART" id="SM00407">
    <property type="entry name" value="IGc1"/>
    <property type="match status" value="1"/>
</dbReference>